<dbReference type="AlphaFoldDB" id="A0A8D8BTP8"/>
<dbReference type="EMBL" id="HBUE01090364">
    <property type="protein sequence ID" value="CAG6481262.1"/>
    <property type="molecule type" value="Transcribed_RNA"/>
</dbReference>
<evidence type="ECO:0000256" key="1">
    <source>
        <dbReference type="SAM" id="MobiDB-lite"/>
    </source>
</evidence>
<name>A0A8D8BTP8_CULPI</name>
<proteinExistence type="predicted"/>
<sequence>MRPDRRMTCTGVRSVGRSTRLRRIWPDIGRRIDLSRTRRPAVARTAPRCTSRCRRTRCTCARTTRAASVRPVASAFRARGCFKVTSGRTQVRSRSSVTSARRHSRTSRTCGRMSKRTPTPSPTLVPAAERPSPSSPIYTNTRIRPA</sequence>
<feature type="compositionally biased region" description="Polar residues" evidence="1">
    <location>
        <begin position="135"/>
        <end position="146"/>
    </location>
</feature>
<evidence type="ECO:0000313" key="2">
    <source>
        <dbReference type="EMBL" id="CAG6481262.1"/>
    </source>
</evidence>
<feature type="region of interest" description="Disordered" evidence="1">
    <location>
        <begin position="92"/>
        <end position="146"/>
    </location>
</feature>
<accession>A0A8D8BTP8</accession>
<organism evidence="2">
    <name type="scientific">Culex pipiens</name>
    <name type="common">House mosquito</name>
    <dbReference type="NCBI Taxonomy" id="7175"/>
    <lineage>
        <taxon>Eukaryota</taxon>
        <taxon>Metazoa</taxon>
        <taxon>Ecdysozoa</taxon>
        <taxon>Arthropoda</taxon>
        <taxon>Hexapoda</taxon>
        <taxon>Insecta</taxon>
        <taxon>Pterygota</taxon>
        <taxon>Neoptera</taxon>
        <taxon>Endopterygota</taxon>
        <taxon>Diptera</taxon>
        <taxon>Nematocera</taxon>
        <taxon>Culicoidea</taxon>
        <taxon>Culicidae</taxon>
        <taxon>Culicinae</taxon>
        <taxon>Culicini</taxon>
        <taxon>Culex</taxon>
        <taxon>Culex</taxon>
    </lineage>
</organism>
<protein>
    <submittedName>
        <fullName evidence="2">(northern house mosquito) hypothetical protein</fullName>
    </submittedName>
</protein>
<reference evidence="2" key="1">
    <citation type="submission" date="2021-05" db="EMBL/GenBank/DDBJ databases">
        <authorList>
            <person name="Alioto T."/>
            <person name="Alioto T."/>
            <person name="Gomez Garrido J."/>
        </authorList>
    </citation>
    <scope>NUCLEOTIDE SEQUENCE</scope>
</reference>